<dbReference type="SUPFAM" id="SSF55961">
    <property type="entry name" value="Bet v1-like"/>
    <property type="match status" value="1"/>
</dbReference>
<accession>A0A412GZV9</accession>
<sequence length="141" mass="16290">MVQFESTVKHIPYSQERVYNKLSDLSNLESVRDRLDMMKDKFGGKIEDLSFDRDSLTLKVQGINLTLRIIEREPMKCVKFEGDKTPVPLNLWIQILPVTEAEAKIKVTIRAEVNMFMKAMISKPLQEGVERLADMLAMIPY</sequence>
<organism evidence="1 2">
    <name type="scientific">Phocaeicola coprocola</name>
    <dbReference type="NCBI Taxonomy" id="310298"/>
    <lineage>
        <taxon>Bacteria</taxon>
        <taxon>Pseudomonadati</taxon>
        <taxon>Bacteroidota</taxon>
        <taxon>Bacteroidia</taxon>
        <taxon>Bacteroidales</taxon>
        <taxon>Bacteroidaceae</taxon>
        <taxon>Phocaeicola</taxon>
    </lineage>
</organism>
<gene>
    <name evidence="1" type="ORF">DWY20_00420</name>
</gene>
<dbReference type="AlphaFoldDB" id="A0A412GZV9"/>
<name>A0A412GZV9_9BACT</name>
<dbReference type="Proteomes" id="UP000285864">
    <property type="component" value="Unassembled WGS sequence"/>
</dbReference>
<protein>
    <submittedName>
        <fullName evidence="1">SRPBCC family protein</fullName>
    </submittedName>
</protein>
<reference evidence="1 2" key="1">
    <citation type="submission" date="2018-08" db="EMBL/GenBank/DDBJ databases">
        <title>A genome reference for cultivated species of the human gut microbiota.</title>
        <authorList>
            <person name="Zou Y."/>
            <person name="Xue W."/>
            <person name="Luo G."/>
        </authorList>
    </citation>
    <scope>NUCLEOTIDE SEQUENCE [LARGE SCALE GENOMIC DNA]</scope>
    <source>
        <strain evidence="1 2">AF24-2</strain>
    </source>
</reference>
<dbReference type="EMBL" id="QRUU01000001">
    <property type="protein sequence ID" value="RGS00586.1"/>
    <property type="molecule type" value="Genomic_DNA"/>
</dbReference>
<evidence type="ECO:0000313" key="1">
    <source>
        <dbReference type="EMBL" id="RGS00586.1"/>
    </source>
</evidence>
<comment type="caution">
    <text evidence="1">The sequence shown here is derived from an EMBL/GenBank/DDBJ whole genome shotgun (WGS) entry which is preliminary data.</text>
</comment>
<keyword evidence="2" id="KW-1185">Reference proteome</keyword>
<proteinExistence type="predicted"/>
<dbReference type="RefSeq" id="WP_118482696.1">
    <property type="nucleotide sequence ID" value="NZ_QRUU01000001.1"/>
</dbReference>
<evidence type="ECO:0000313" key="2">
    <source>
        <dbReference type="Proteomes" id="UP000285864"/>
    </source>
</evidence>